<dbReference type="AlphaFoldDB" id="A0A8K0DKR1"/>
<name>A0A8K0DKR1_IGNLU</name>
<accession>A0A8K0DKR1</accession>
<evidence type="ECO:0000313" key="2">
    <source>
        <dbReference type="EMBL" id="KAF2905282.1"/>
    </source>
</evidence>
<dbReference type="Proteomes" id="UP000801492">
    <property type="component" value="Unassembled WGS sequence"/>
</dbReference>
<comment type="caution">
    <text evidence="2">The sequence shown here is derived from an EMBL/GenBank/DDBJ whole genome shotgun (WGS) entry which is preliminary data.</text>
</comment>
<evidence type="ECO:0000259" key="1">
    <source>
        <dbReference type="Pfam" id="PF13843"/>
    </source>
</evidence>
<dbReference type="PANTHER" id="PTHR46599:SF6">
    <property type="entry name" value="DUAL SPECIFICITY PHOSPHATASE 26"/>
    <property type="match status" value="1"/>
</dbReference>
<protein>
    <recommendedName>
        <fullName evidence="1">PiggyBac transposable element-derived protein domain-containing protein</fullName>
    </recommendedName>
</protein>
<sequence length="255" mass="29049">MFVFPTTGGREHEFGSSDHNVIDKDEQEKTEKENKTLNKLGMERGNYGNSSVEIADESDQVMKFRVNMTHNLNKSRAALAKNLEVGIYKSKHEDMRSLWATKGRGRRIFLATMNLARFSFLLGCLQFNDPDTRIERAKTNKLAAISEIFQKFVENCKACYCSGAYVTVDEMLIPFRGYAKTHYMCMAEIYAGSEVGNKYKETFKLTNPTGVVLRLAAPIFGTNRNVSTDKQYSSMELVEELRKHNITYVETLGEK</sequence>
<gene>
    <name evidence="2" type="ORF">ILUMI_00902</name>
</gene>
<reference evidence="2" key="1">
    <citation type="submission" date="2019-08" db="EMBL/GenBank/DDBJ databases">
        <title>The genome of the North American firefly Photinus pyralis.</title>
        <authorList>
            <consortium name="Photinus pyralis genome working group"/>
            <person name="Fallon T.R."/>
            <person name="Sander Lower S.E."/>
            <person name="Weng J.-K."/>
        </authorList>
    </citation>
    <scope>NUCLEOTIDE SEQUENCE</scope>
    <source>
        <strain evidence="2">TRF0915ILg1</strain>
        <tissue evidence="2">Whole body</tissue>
    </source>
</reference>
<organism evidence="2 3">
    <name type="scientific">Ignelater luminosus</name>
    <name type="common">Cucubano</name>
    <name type="synonym">Pyrophorus luminosus</name>
    <dbReference type="NCBI Taxonomy" id="2038154"/>
    <lineage>
        <taxon>Eukaryota</taxon>
        <taxon>Metazoa</taxon>
        <taxon>Ecdysozoa</taxon>
        <taxon>Arthropoda</taxon>
        <taxon>Hexapoda</taxon>
        <taxon>Insecta</taxon>
        <taxon>Pterygota</taxon>
        <taxon>Neoptera</taxon>
        <taxon>Endopterygota</taxon>
        <taxon>Coleoptera</taxon>
        <taxon>Polyphaga</taxon>
        <taxon>Elateriformia</taxon>
        <taxon>Elateroidea</taxon>
        <taxon>Elateridae</taxon>
        <taxon>Agrypninae</taxon>
        <taxon>Pyrophorini</taxon>
        <taxon>Ignelater</taxon>
    </lineage>
</organism>
<feature type="domain" description="PiggyBac transposable element-derived protein" evidence="1">
    <location>
        <begin position="91"/>
        <end position="179"/>
    </location>
</feature>
<keyword evidence="3" id="KW-1185">Reference proteome</keyword>
<dbReference type="InterPro" id="IPR029526">
    <property type="entry name" value="PGBD"/>
</dbReference>
<evidence type="ECO:0000313" key="3">
    <source>
        <dbReference type="Proteomes" id="UP000801492"/>
    </source>
</evidence>
<dbReference type="Pfam" id="PF13843">
    <property type="entry name" value="DDE_Tnp_1_7"/>
    <property type="match status" value="2"/>
</dbReference>
<dbReference type="PANTHER" id="PTHR46599">
    <property type="entry name" value="PIGGYBAC TRANSPOSABLE ELEMENT-DERIVED PROTEIN 4"/>
    <property type="match status" value="1"/>
</dbReference>
<feature type="domain" description="PiggyBac transposable element-derived protein" evidence="1">
    <location>
        <begin position="180"/>
        <end position="252"/>
    </location>
</feature>
<dbReference type="EMBL" id="VTPC01000571">
    <property type="protein sequence ID" value="KAF2905282.1"/>
    <property type="molecule type" value="Genomic_DNA"/>
</dbReference>
<dbReference type="OrthoDB" id="8059860at2759"/>
<proteinExistence type="predicted"/>